<proteinExistence type="predicted"/>
<evidence type="ECO:0000313" key="4">
    <source>
        <dbReference type="Proteomes" id="UP001381693"/>
    </source>
</evidence>
<comment type="caution">
    <text evidence="3">The sequence shown here is derived from an EMBL/GenBank/DDBJ whole genome shotgun (WGS) entry which is preliminary data.</text>
</comment>
<feature type="region of interest" description="Disordered" evidence="1">
    <location>
        <begin position="1240"/>
        <end position="1266"/>
    </location>
</feature>
<feature type="compositionally biased region" description="Polar residues" evidence="1">
    <location>
        <begin position="952"/>
        <end position="964"/>
    </location>
</feature>
<feature type="region of interest" description="Disordered" evidence="1">
    <location>
        <begin position="939"/>
        <end position="973"/>
    </location>
</feature>
<keyword evidence="2" id="KW-0732">Signal</keyword>
<feature type="region of interest" description="Disordered" evidence="1">
    <location>
        <begin position="668"/>
        <end position="850"/>
    </location>
</feature>
<feature type="compositionally biased region" description="Low complexity" evidence="1">
    <location>
        <begin position="478"/>
        <end position="487"/>
    </location>
</feature>
<dbReference type="EMBL" id="JAXCGZ010010940">
    <property type="protein sequence ID" value="KAK7075379.1"/>
    <property type="molecule type" value="Genomic_DNA"/>
</dbReference>
<feature type="compositionally biased region" description="Low complexity" evidence="1">
    <location>
        <begin position="635"/>
        <end position="650"/>
    </location>
</feature>
<feature type="compositionally biased region" description="Polar residues" evidence="1">
    <location>
        <begin position="1658"/>
        <end position="1671"/>
    </location>
</feature>
<dbReference type="Proteomes" id="UP001381693">
    <property type="component" value="Unassembled WGS sequence"/>
</dbReference>
<feature type="compositionally biased region" description="Basic and acidic residues" evidence="1">
    <location>
        <begin position="1057"/>
        <end position="1070"/>
    </location>
</feature>
<feature type="compositionally biased region" description="Polar residues" evidence="1">
    <location>
        <begin position="690"/>
        <end position="699"/>
    </location>
</feature>
<feature type="region of interest" description="Disordered" evidence="1">
    <location>
        <begin position="372"/>
        <end position="404"/>
    </location>
</feature>
<feature type="compositionally biased region" description="Pro residues" evidence="1">
    <location>
        <begin position="1337"/>
        <end position="1346"/>
    </location>
</feature>
<feature type="compositionally biased region" description="Acidic residues" evidence="1">
    <location>
        <begin position="1314"/>
        <end position="1324"/>
    </location>
</feature>
<feature type="compositionally biased region" description="Polar residues" evidence="1">
    <location>
        <begin position="772"/>
        <end position="792"/>
    </location>
</feature>
<reference evidence="3 4" key="1">
    <citation type="submission" date="2023-11" db="EMBL/GenBank/DDBJ databases">
        <title>Halocaridina rubra genome assembly.</title>
        <authorList>
            <person name="Smith C."/>
        </authorList>
    </citation>
    <scope>NUCLEOTIDE SEQUENCE [LARGE SCALE GENOMIC DNA]</scope>
    <source>
        <strain evidence="3">EP-1</strain>
        <tissue evidence="3">Whole</tissue>
    </source>
</reference>
<name>A0AAN8XB34_HALRR</name>
<evidence type="ECO:0000256" key="1">
    <source>
        <dbReference type="SAM" id="MobiDB-lite"/>
    </source>
</evidence>
<feature type="compositionally biased region" description="Low complexity" evidence="1">
    <location>
        <begin position="793"/>
        <end position="831"/>
    </location>
</feature>
<gene>
    <name evidence="3" type="ORF">SK128_008098</name>
</gene>
<feature type="region of interest" description="Disordered" evidence="1">
    <location>
        <begin position="1057"/>
        <end position="1146"/>
    </location>
</feature>
<feature type="compositionally biased region" description="Polar residues" evidence="1">
    <location>
        <begin position="837"/>
        <end position="850"/>
    </location>
</feature>
<feature type="region of interest" description="Disordered" evidence="1">
    <location>
        <begin position="1453"/>
        <end position="1487"/>
    </location>
</feature>
<feature type="region of interest" description="Disordered" evidence="1">
    <location>
        <begin position="565"/>
        <end position="599"/>
    </location>
</feature>
<feature type="chain" id="PRO_5042816295" evidence="2">
    <location>
        <begin position="19"/>
        <end position="1740"/>
    </location>
</feature>
<feature type="compositionally biased region" description="Polar residues" evidence="1">
    <location>
        <begin position="613"/>
        <end position="634"/>
    </location>
</feature>
<feature type="region of interest" description="Disordered" evidence="1">
    <location>
        <begin position="1296"/>
        <end position="1348"/>
    </location>
</feature>
<feature type="region of interest" description="Disordered" evidence="1">
    <location>
        <begin position="613"/>
        <end position="650"/>
    </location>
</feature>
<keyword evidence="4" id="KW-1185">Reference proteome</keyword>
<accession>A0AAN8XB34</accession>
<feature type="compositionally biased region" description="Polar residues" evidence="1">
    <location>
        <begin position="1086"/>
        <end position="1105"/>
    </location>
</feature>
<feature type="compositionally biased region" description="Polar residues" evidence="1">
    <location>
        <begin position="582"/>
        <end position="592"/>
    </location>
</feature>
<evidence type="ECO:0000256" key="2">
    <source>
        <dbReference type="SAM" id="SignalP"/>
    </source>
</evidence>
<feature type="region of interest" description="Disordered" evidence="1">
    <location>
        <begin position="478"/>
        <end position="503"/>
    </location>
</feature>
<protein>
    <submittedName>
        <fullName evidence="3">Uncharacterized protein</fullName>
    </submittedName>
</protein>
<feature type="compositionally biased region" description="Polar residues" evidence="1">
    <location>
        <begin position="1246"/>
        <end position="1256"/>
    </location>
</feature>
<feature type="signal peptide" evidence="2">
    <location>
        <begin position="1"/>
        <end position="18"/>
    </location>
</feature>
<feature type="compositionally biased region" description="Low complexity" evidence="1">
    <location>
        <begin position="1325"/>
        <end position="1336"/>
    </location>
</feature>
<feature type="compositionally biased region" description="Low complexity" evidence="1">
    <location>
        <begin position="565"/>
        <end position="581"/>
    </location>
</feature>
<feature type="compositionally biased region" description="Low complexity" evidence="1">
    <location>
        <begin position="668"/>
        <end position="680"/>
    </location>
</feature>
<feature type="compositionally biased region" description="Basic and acidic residues" evidence="1">
    <location>
        <begin position="1476"/>
        <end position="1487"/>
    </location>
</feature>
<feature type="region of interest" description="Disordered" evidence="1">
    <location>
        <begin position="1650"/>
        <end position="1678"/>
    </location>
</feature>
<evidence type="ECO:0000313" key="3">
    <source>
        <dbReference type="EMBL" id="KAK7075379.1"/>
    </source>
</evidence>
<sequence>MDKGGRLVLSAILTSCWGQLIQQQGPIRELIWDYSEWQPILTPCETCKEARVLEGKVTQITNIPFQNKPKQVPNAAPEQQDTSSVIQLQPIFTIKPPKTTKPNLTKAPLVVSQPPSTPAITFPPKSISKNLTPIGESSIRGGEVHLVYLPEGSIRQLSAANAARIVPTSQAPNQIQSNIDAGPPPPSPEAIQIIDFSDKQKRDHKGHIVSGGATNTLPMSLITAHGHEADAKEKLKLLEAALATPIEQEEDGKLPRVFIAPSHVPPPPGYVKIPLVPQGKPHSQEIAENGPLPSTFLSPDTRNPPPGFVKFDLPSAVSHLSKDIPVVVPNSQVEPNLIFNGPSFASTPGPIRPDASLNFQTRNVRTGKNIISNISPVQAIPKDQPNPTLSTKPPSPPTQAVSKPRPHINQALQFPPRPILQQSIPFAPHNSVQPGFPPRQPLPQQFQPNPSQARPFVPQAGQRPITVFPNQPISQLGQFQQPGQNIPQPQPPFQRPGQPFQSSVPQPGQNFFQQNVGHRFIQPNQNISAPRQTFQRPIPPLQHINQPNQLHNQPIQQPFFQPGQTSIQFQRPGQPFPQQRPSNAHPNQSIFTSPHAHIQPDFPEIDISLTEQHQNPSFPRNATVIPQSTSSRAHFSSPFPTTFSPITTTPQPLSSTILDFSPHPKSFTQFSSSPFSHSSPRPTPFIQASPRPNSITQRPVFSPRITTPEFASSPSPIPLIPQSSPRPFSQTPIPHLTPRPLLETSTIPIPSRHTFASSQSSQFPSSPRPLLTTPQPIPSSTLRPLLITPQSIPSSTSRPLLTSPEPILSSNPRPLLSSQPPRSSTPRPQLLTFTPRPITNTSPDFSNTPRTLFQATNSAEFTFQEQQNADFNKPQFPSFQEQSFQKIPSFQEPKFPQIPSFQEPQFPPPSSQEEHIPHILTTQEPLTPQVPSFQRPLRTRFPGQHSPRIPSFQRSTSVRTPITDNTEEEEKPRKRLRLPILPRLQGPRITTLAPEDEDQTLIPEFTTTDFITQAPESHSPTASPPLTTTTVKVTTFKPKFDFNVGVRRPIIRKLRPTEAVKKEPGEKKTETSTLFPPFSVARTLNPHRNANQEANESNGQKQSSVPEPPAEVFGRRLRPRTKAPAVTSDDDTESTRPTGLRSRGLVGNRVRQLPDWLKERRRVRGRFRGPTTTTENVNVLDTALEDDIPLDILENNGFSGAESIQVVVSSRPENSFSPVNPDETDKTVNINDDILRTTKITEPAHSDTNANQAQDTHQLEQEEDSEIELNLTSTAEEILKESQGQETLYEDYSIEKTEVLPEPEPEPTNKYVDDYDEFKDDNEDTPQTHPTPDQPQEQPPSFPNPQPAQHAIIHTSAHSYPYAKVPLNPPIKNSEIIPLDTAIDYQVDEVDDATERYVGHLNSDENELISEPSFDSETDTLLSFDTEVKHEDEIERVTESANISQELNDSVYNNDTHHLEGEGEEGAVWGMEGESPEQREDSYQEYRTESPELSILFPNDYFTALSPGKLQDYDYYEYDTYVDNDYMKGLDQDFGGSSAQVVFAVPVTEYYSEVNTFQDENTENESEREKEPLENLDNVVPTTEAIAILSTDGIETEYEYGTTTDLPLDLETEPITESLLEVEDTTLAYDNTSEISKDEGSTAYAAIATSTTEKPQARNESNLATPTTTVKPLSKRPLHERLQNIGTKAEKLADKNLVRMPKILGQSTVTEIRSSDPIICFRNDRCIRARSQRNRRSNKP</sequence>
<organism evidence="3 4">
    <name type="scientific">Halocaridina rubra</name>
    <name type="common">Hawaiian red shrimp</name>
    <dbReference type="NCBI Taxonomy" id="373956"/>
    <lineage>
        <taxon>Eukaryota</taxon>
        <taxon>Metazoa</taxon>
        <taxon>Ecdysozoa</taxon>
        <taxon>Arthropoda</taxon>
        <taxon>Crustacea</taxon>
        <taxon>Multicrustacea</taxon>
        <taxon>Malacostraca</taxon>
        <taxon>Eumalacostraca</taxon>
        <taxon>Eucarida</taxon>
        <taxon>Decapoda</taxon>
        <taxon>Pleocyemata</taxon>
        <taxon>Caridea</taxon>
        <taxon>Atyoidea</taxon>
        <taxon>Atyidae</taxon>
        <taxon>Halocaridina</taxon>
    </lineage>
</organism>